<feature type="compositionally biased region" description="Pro residues" evidence="1">
    <location>
        <begin position="830"/>
        <end position="852"/>
    </location>
</feature>
<feature type="region of interest" description="Disordered" evidence="1">
    <location>
        <begin position="641"/>
        <end position="682"/>
    </location>
</feature>
<dbReference type="SUPFAM" id="SSF55277">
    <property type="entry name" value="GYF domain"/>
    <property type="match status" value="1"/>
</dbReference>
<dbReference type="PANTHER" id="PTHR47471">
    <property type="entry name" value="GYF DOMAIN-CONTAINING PROTEIN"/>
    <property type="match status" value="1"/>
</dbReference>
<feature type="region of interest" description="Disordered" evidence="1">
    <location>
        <begin position="25"/>
        <end position="175"/>
    </location>
</feature>
<feature type="compositionally biased region" description="Low complexity" evidence="1">
    <location>
        <begin position="565"/>
        <end position="576"/>
    </location>
</feature>
<proteinExistence type="predicted"/>
<feature type="domain" description="GYF" evidence="2">
    <location>
        <begin position="358"/>
        <end position="407"/>
    </location>
</feature>
<feature type="compositionally biased region" description="Pro residues" evidence="1">
    <location>
        <begin position="454"/>
        <end position="476"/>
    </location>
</feature>
<feature type="compositionally biased region" description="Low complexity" evidence="1">
    <location>
        <begin position="1071"/>
        <end position="1094"/>
    </location>
</feature>
<dbReference type="Gene3D" id="3.30.1490.40">
    <property type="match status" value="1"/>
</dbReference>
<feature type="region of interest" description="Disordered" evidence="1">
    <location>
        <begin position="187"/>
        <end position="225"/>
    </location>
</feature>
<reference evidence="3" key="1">
    <citation type="submission" date="2015-08" db="EMBL/GenBank/DDBJ databases">
        <authorList>
            <person name="Babu N.S."/>
            <person name="Beckwith C.J."/>
            <person name="Beseler K.G."/>
            <person name="Brison A."/>
            <person name="Carone J.V."/>
            <person name="Caskin T.P."/>
            <person name="Diamond M."/>
            <person name="Durham M.E."/>
            <person name="Foxe J.M."/>
            <person name="Go M."/>
            <person name="Henderson B.A."/>
            <person name="Jones I.B."/>
            <person name="McGettigan J.A."/>
            <person name="Micheletti S.J."/>
            <person name="Nasrallah M.E."/>
            <person name="Ortiz D."/>
            <person name="Piller C.R."/>
            <person name="Privatt S.R."/>
            <person name="Schneider S.L."/>
            <person name="Sharp S."/>
            <person name="Smith T.C."/>
            <person name="Stanton J.D."/>
            <person name="Ullery H.E."/>
            <person name="Wilson R.J."/>
            <person name="Serrano M.G."/>
            <person name="Buck G."/>
            <person name="Lee V."/>
            <person name="Wang Y."/>
            <person name="Carvalho R."/>
            <person name="Voegtly L."/>
            <person name="Shi R."/>
            <person name="Duckworth R."/>
            <person name="Johnson A."/>
            <person name="Loviza R."/>
            <person name="Walstead R."/>
            <person name="Shah Z."/>
            <person name="Kiflezghi M."/>
            <person name="Wade K."/>
            <person name="Ball S.L."/>
            <person name="Bradley K.W."/>
            <person name="Asai D.J."/>
            <person name="Bowman C.A."/>
            <person name="Russell D.A."/>
            <person name="Pope W.H."/>
            <person name="Jacobs-Sera D."/>
            <person name="Hendrix R.W."/>
            <person name="Hatfull G.F."/>
        </authorList>
    </citation>
    <scope>NUCLEOTIDE SEQUENCE</scope>
</reference>
<dbReference type="Pfam" id="PF02213">
    <property type="entry name" value="GYF"/>
    <property type="match status" value="1"/>
</dbReference>
<dbReference type="PROSITE" id="PS50829">
    <property type="entry name" value="GYF"/>
    <property type="match status" value="1"/>
</dbReference>
<feature type="region of interest" description="Disordered" evidence="1">
    <location>
        <begin position="412"/>
        <end position="476"/>
    </location>
</feature>
<feature type="compositionally biased region" description="Low complexity" evidence="1">
    <location>
        <begin position="876"/>
        <end position="888"/>
    </location>
</feature>
<feature type="compositionally biased region" description="Basic and acidic residues" evidence="1">
    <location>
        <begin position="83"/>
        <end position="126"/>
    </location>
</feature>
<organism evidence="3">
    <name type="scientific">Auxenochlorella protothecoides</name>
    <name type="common">Green microalga</name>
    <name type="synonym">Chlorella protothecoides</name>
    <dbReference type="NCBI Taxonomy" id="3075"/>
    <lineage>
        <taxon>Eukaryota</taxon>
        <taxon>Viridiplantae</taxon>
        <taxon>Chlorophyta</taxon>
        <taxon>core chlorophytes</taxon>
        <taxon>Trebouxiophyceae</taxon>
        <taxon>Chlorellales</taxon>
        <taxon>Chlorellaceae</taxon>
        <taxon>Auxenochlorella</taxon>
    </lineage>
</organism>
<feature type="region of interest" description="Disordered" evidence="1">
    <location>
        <begin position="746"/>
        <end position="904"/>
    </location>
</feature>
<dbReference type="InterPro" id="IPR003169">
    <property type="entry name" value="GYF"/>
</dbReference>
<feature type="compositionally biased region" description="Low complexity" evidence="1">
    <location>
        <begin position="819"/>
        <end position="829"/>
    </location>
</feature>
<feature type="compositionally biased region" description="Low complexity" evidence="1">
    <location>
        <begin position="542"/>
        <end position="551"/>
    </location>
</feature>
<evidence type="ECO:0000313" key="3">
    <source>
        <dbReference type="EMBL" id="JAT73484.1"/>
    </source>
</evidence>
<dbReference type="EMBL" id="GDKF01005138">
    <property type="protein sequence ID" value="JAT73484.1"/>
    <property type="molecule type" value="Transcribed_RNA"/>
</dbReference>
<protein>
    <recommendedName>
        <fullName evidence="2">GYF domain-containing protein</fullName>
    </recommendedName>
</protein>
<feature type="region of interest" description="Disordered" evidence="1">
    <location>
        <begin position="311"/>
        <end position="353"/>
    </location>
</feature>
<feature type="region of interest" description="Disordered" evidence="1">
    <location>
        <begin position="496"/>
        <end position="581"/>
    </location>
</feature>
<accession>A0A1D2A2U3</accession>
<evidence type="ECO:0000256" key="1">
    <source>
        <dbReference type="SAM" id="MobiDB-lite"/>
    </source>
</evidence>
<feature type="compositionally biased region" description="Low complexity" evidence="1">
    <location>
        <begin position="784"/>
        <end position="795"/>
    </location>
</feature>
<feature type="region of interest" description="Disordered" evidence="1">
    <location>
        <begin position="916"/>
        <end position="991"/>
    </location>
</feature>
<feature type="compositionally biased region" description="Low complexity" evidence="1">
    <location>
        <begin position="1103"/>
        <end position="1112"/>
    </location>
</feature>
<feature type="compositionally biased region" description="Low complexity" evidence="1">
    <location>
        <begin position="921"/>
        <end position="970"/>
    </location>
</feature>
<dbReference type="PANTHER" id="PTHR47471:SF1">
    <property type="entry name" value="PROTEIN ESSENTIAL FOR POTEXVIRUS ACCUMULATION 1"/>
    <property type="match status" value="1"/>
</dbReference>
<feature type="compositionally biased region" description="Pro residues" evidence="1">
    <location>
        <begin position="889"/>
        <end position="899"/>
    </location>
</feature>
<feature type="compositionally biased region" description="Basic residues" evidence="1">
    <location>
        <begin position="1122"/>
        <end position="1131"/>
    </location>
</feature>
<gene>
    <name evidence="3" type="ORF">g.55760</name>
</gene>
<dbReference type="AlphaFoldDB" id="A0A1D2A2U3"/>
<feature type="compositionally biased region" description="Basic and acidic residues" evidence="1">
    <location>
        <begin position="311"/>
        <end position="329"/>
    </location>
</feature>
<evidence type="ECO:0000259" key="2">
    <source>
        <dbReference type="PROSITE" id="PS50829"/>
    </source>
</evidence>
<sequence>MSSSQLSDDVKTRLVFGADDSTKLSPEWMVEPKDAPRPNQVPWRAPGARMAAKPPADASPSLHLLGRGREHFPAGVRPAEPPRWGEEPGWRSDPKPRDGWVNREGGGDWRALDPRGGDEWRVDRWKHSPAPVPGDEDLSGARGRLHPQPRAVRPGGDTWRSGASPLPPPPLPGPGLVGPALGDLGAGGYGRRAGTGAEHRTPARPRARGFGPGGGTRGTMRMGPSCARHRYSTETLARLCRRLMYSGQLRLPRGLARDEPKFFLPPGDFVDVVEQLEGVDPEEVARLFEEFRGINAYSAARFAALGLEEARHDHGEPPQEPRATAHAEAHPAPAATAPAAPQAAEAAPPAAAPAPAAAATWEYQDPRGEIQGPFTVPEMLEWHEAGFFPMDLKLRPAGSGGAFQLLKDVLPRWQNPTPKPPGFAAPGDAAPAPGPGLDPGLALDAWHGWRGQAPPRPALAPPAPAQALPPLPPPAPVQVPDLVERLLDAEPWLAPVQRWPSDGRPAPHAALWRDGSPAPAPPLGAPRAAQYPLAPPPPPAAAPADGAGPRARPAPEPLPARVEEPAVGPGRSAPARPASPPVNAWGGALPAYAAPQTLAEAKHAAAQAARAAALEMTLQPHMADTITAARVALRVAAAPAPRAAPDAEGEGEGEGAVSLWDMPAPTPARGQPAAGPPAPAAEPRLAPWAAAAAAQTSLASAASLAQIQAEEAAAAAVRNELAARERAAAAAAAAAALPGGWAAAAARGAAPPAGPSMSDVLRQEERQRRAAPRAAPRQDPEPAPAAGLWAAAPAPHQGRDAAPGMFAVLAEEEERAADLEGGADPSAPHTAPPVAPPPRRPVPPPAARPSPAPAAAGAGADDDMMFWDYDDKPRRAPAAALQPVAPARVTPPPPPPAAPRPGGAWATVRARGTVVAPPPAANGAAVGKAPAAPQAQQRAPVPQAQQRAVAPRPAAAAAAAAAHAQPAPAASKPVGNGTPAAAEATDDRPSSLSAPFRAWCREQLIAVGSTPDLALCEFLMTVDSNSEAAEYLTLYLGKTEAVSKFAAEFMNRRLEEKAGMMGRKARKARKQAAAANPARPAASLATAATVGPRTVAPPPAPPAAKASGATASGWEKVPKAPAGKKKGKKGTPVHSALLGFDTGTDYAMLANLDA</sequence>
<dbReference type="InterPro" id="IPR035445">
    <property type="entry name" value="GYF-like_dom_sf"/>
</dbReference>
<feature type="region of interest" description="Disordered" evidence="1">
    <location>
        <begin position="1064"/>
        <end position="1133"/>
    </location>
</feature>
<dbReference type="SMART" id="SM00444">
    <property type="entry name" value="GYF"/>
    <property type="match status" value="1"/>
</dbReference>
<feature type="compositionally biased region" description="Low complexity" evidence="1">
    <location>
        <begin position="330"/>
        <end position="353"/>
    </location>
</feature>
<dbReference type="CDD" id="cd00072">
    <property type="entry name" value="GYF"/>
    <property type="match status" value="1"/>
</dbReference>
<name>A0A1D2A2U3_AUXPR</name>